<feature type="region of interest" description="Disordered" evidence="1">
    <location>
        <begin position="1"/>
        <end position="25"/>
    </location>
</feature>
<keyword evidence="3" id="KW-1185">Reference proteome</keyword>
<sequence length="60" mass="6266">MGRGRSGGGGQAVVSKPPAVTPATKKVNASAARAFSRDGELLSRRLYGRMPEPALRKATQ</sequence>
<accession>A0ABQ3BFS3</accession>
<evidence type="ECO:0000256" key="1">
    <source>
        <dbReference type="SAM" id="MobiDB-lite"/>
    </source>
</evidence>
<dbReference type="EMBL" id="BMUW01000001">
    <property type="protein sequence ID" value="GGZ35978.1"/>
    <property type="molecule type" value="Genomic_DNA"/>
</dbReference>
<gene>
    <name evidence="2" type="ORF">GCM10010328_06810</name>
</gene>
<organism evidence="2 3">
    <name type="scientific">Streptomyces rubiginosohelvolus</name>
    <dbReference type="NCBI Taxonomy" id="67362"/>
    <lineage>
        <taxon>Bacteria</taxon>
        <taxon>Bacillati</taxon>
        <taxon>Actinomycetota</taxon>
        <taxon>Actinomycetes</taxon>
        <taxon>Kitasatosporales</taxon>
        <taxon>Streptomycetaceae</taxon>
        <taxon>Streptomyces</taxon>
    </lineage>
</organism>
<feature type="compositionally biased region" description="Gly residues" evidence="1">
    <location>
        <begin position="1"/>
        <end position="11"/>
    </location>
</feature>
<evidence type="ECO:0000313" key="3">
    <source>
        <dbReference type="Proteomes" id="UP000624183"/>
    </source>
</evidence>
<protein>
    <submittedName>
        <fullName evidence="2">Uncharacterized protein</fullName>
    </submittedName>
</protein>
<reference evidence="3" key="1">
    <citation type="journal article" date="2019" name="Int. J. Syst. Evol. Microbiol.">
        <title>The Global Catalogue of Microorganisms (GCM) 10K type strain sequencing project: providing services to taxonomists for standard genome sequencing and annotation.</title>
        <authorList>
            <consortium name="The Broad Institute Genomics Platform"/>
            <consortium name="The Broad Institute Genome Sequencing Center for Infectious Disease"/>
            <person name="Wu L."/>
            <person name="Ma J."/>
        </authorList>
    </citation>
    <scope>NUCLEOTIDE SEQUENCE [LARGE SCALE GENOMIC DNA]</scope>
    <source>
        <strain evidence="3">JCM 4602</strain>
    </source>
</reference>
<evidence type="ECO:0000313" key="2">
    <source>
        <dbReference type="EMBL" id="GGZ35978.1"/>
    </source>
</evidence>
<comment type="caution">
    <text evidence="2">The sequence shown here is derived from an EMBL/GenBank/DDBJ whole genome shotgun (WGS) entry which is preliminary data.</text>
</comment>
<name>A0ABQ3BFS3_9ACTN</name>
<proteinExistence type="predicted"/>
<dbReference type="Proteomes" id="UP000624183">
    <property type="component" value="Unassembled WGS sequence"/>
</dbReference>